<dbReference type="Pfam" id="PF07732">
    <property type="entry name" value="Cu-oxidase_3"/>
    <property type="match status" value="1"/>
</dbReference>
<dbReference type="PANTHER" id="PTHR11709">
    <property type="entry name" value="MULTI-COPPER OXIDASE"/>
    <property type="match status" value="1"/>
</dbReference>
<keyword evidence="2" id="KW-0560">Oxidoreductase</keyword>
<keyword evidence="3" id="KW-0186">Copper</keyword>
<sequence length="436" mass="48118">MAVIPRDRDHHLNEANYDEMIQFWQHGVAQPSSMALMDPNNTKPGFELPPNRLLGEAPSPNDRRISMFSANFRNNVLAPIADPLSLLPTPDPLPVPARTFTRSNVAGGGVLPVPYATKGGRLSMEVWGFNETGNTNVPWFPGTTIRVREGELVHSHLGPRFGSHTIHHHGIEPTPMNDGVGHATFLVGGGGYTYQWIAPPAGTYFYHCHKNTVLHFEMGMYGLLISDPDVPGAPFLDGRSGMVYRQDSLRNYDKEVLWVIDDMDSRWHEDVIAMGHSAGIGRVGNEFITSADNTDVNLHRFDPDFFLVSGVFASPVEQNVITHPAVSPTVTRGETILFRVLNAAYTVVTVRFPSPLNPEVIAMDGRTLGRTPFVQYANPFGLSSLGGEMRLSTAQRWDLLLNTSVPAGTYSVTIEYRHWVTQALLRTVTVPVVITS</sequence>
<dbReference type="InterPro" id="IPR045087">
    <property type="entry name" value="Cu-oxidase_fam"/>
</dbReference>
<gene>
    <name evidence="5" type="ORF">KI810_06845</name>
</gene>
<organism evidence="5 6">
    <name type="scientific">Geomobilimonas luticola</name>
    <dbReference type="NCBI Taxonomy" id="1114878"/>
    <lineage>
        <taxon>Bacteria</taxon>
        <taxon>Pseudomonadati</taxon>
        <taxon>Thermodesulfobacteriota</taxon>
        <taxon>Desulfuromonadia</taxon>
        <taxon>Geobacterales</taxon>
        <taxon>Geobacteraceae</taxon>
        <taxon>Geomobilimonas</taxon>
    </lineage>
</organism>
<evidence type="ECO:0000256" key="2">
    <source>
        <dbReference type="ARBA" id="ARBA00023002"/>
    </source>
</evidence>
<evidence type="ECO:0000313" key="5">
    <source>
        <dbReference type="EMBL" id="MBT0652766.1"/>
    </source>
</evidence>
<name>A0ABS5SBN0_9BACT</name>
<evidence type="ECO:0000256" key="3">
    <source>
        <dbReference type="ARBA" id="ARBA00023008"/>
    </source>
</evidence>
<proteinExistence type="predicted"/>
<dbReference type="EMBL" id="JAHCVK010000002">
    <property type="protein sequence ID" value="MBT0652766.1"/>
    <property type="molecule type" value="Genomic_DNA"/>
</dbReference>
<protein>
    <submittedName>
        <fullName evidence="5">Multicopper oxidase domain-containing protein</fullName>
    </submittedName>
</protein>
<comment type="caution">
    <text evidence="5">The sequence shown here is derived from an EMBL/GenBank/DDBJ whole genome shotgun (WGS) entry which is preliminary data.</text>
</comment>
<evidence type="ECO:0000256" key="1">
    <source>
        <dbReference type="ARBA" id="ARBA00022723"/>
    </source>
</evidence>
<feature type="domain" description="Plastocyanin-like" evidence="4">
    <location>
        <begin position="140"/>
        <end position="225"/>
    </location>
</feature>
<dbReference type="RefSeq" id="WP_214174766.1">
    <property type="nucleotide sequence ID" value="NZ_JAHCVK010000002.1"/>
</dbReference>
<reference evidence="5 6" key="1">
    <citation type="submission" date="2021-05" db="EMBL/GenBank/DDBJ databases">
        <title>The draft genome of Geobacter luticola JCM 17780.</title>
        <authorList>
            <person name="Xu Z."/>
            <person name="Masuda Y."/>
            <person name="Itoh H."/>
            <person name="Senoo K."/>
        </authorList>
    </citation>
    <scope>NUCLEOTIDE SEQUENCE [LARGE SCALE GENOMIC DNA]</scope>
    <source>
        <strain evidence="5 6">JCM 17780</strain>
    </source>
</reference>
<accession>A0ABS5SBN0</accession>
<dbReference type="Gene3D" id="2.60.40.420">
    <property type="entry name" value="Cupredoxins - blue copper proteins"/>
    <property type="match status" value="1"/>
</dbReference>
<dbReference type="InterPro" id="IPR008972">
    <property type="entry name" value="Cupredoxin"/>
</dbReference>
<keyword evidence="6" id="KW-1185">Reference proteome</keyword>
<keyword evidence="1" id="KW-0479">Metal-binding</keyword>
<evidence type="ECO:0000313" key="6">
    <source>
        <dbReference type="Proteomes" id="UP000756860"/>
    </source>
</evidence>
<evidence type="ECO:0000259" key="4">
    <source>
        <dbReference type="Pfam" id="PF07732"/>
    </source>
</evidence>
<dbReference type="Proteomes" id="UP000756860">
    <property type="component" value="Unassembled WGS sequence"/>
</dbReference>
<dbReference type="InterPro" id="IPR011707">
    <property type="entry name" value="Cu-oxidase-like_N"/>
</dbReference>
<dbReference type="SUPFAM" id="SSF49503">
    <property type="entry name" value="Cupredoxins"/>
    <property type="match status" value="1"/>
</dbReference>
<dbReference type="PANTHER" id="PTHR11709:SF394">
    <property type="entry name" value="FI03373P-RELATED"/>
    <property type="match status" value="1"/>
</dbReference>